<gene>
    <name evidence="12" type="ORF">SAMN06265182_0040</name>
</gene>
<keyword evidence="13" id="KW-1185">Reference proteome</keyword>
<dbReference type="InterPro" id="IPR023561">
    <property type="entry name" value="Carbonic_anhydrase_a-class"/>
</dbReference>
<dbReference type="PANTHER" id="PTHR18952:SF265">
    <property type="entry name" value="CARBONIC ANHYDRASE"/>
    <property type="match status" value="1"/>
</dbReference>
<evidence type="ECO:0000256" key="1">
    <source>
        <dbReference type="ARBA" id="ARBA00001947"/>
    </source>
</evidence>
<dbReference type="SUPFAM" id="SSF51069">
    <property type="entry name" value="Carbonic anhydrase"/>
    <property type="match status" value="1"/>
</dbReference>
<dbReference type="EMBL" id="OBEI01000001">
    <property type="protein sequence ID" value="SNZ02178.1"/>
    <property type="molecule type" value="Genomic_DNA"/>
</dbReference>
<evidence type="ECO:0000256" key="6">
    <source>
        <dbReference type="ARBA" id="ARBA00022723"/>
    </source>
</evidence>
<evidence type="ECO:0000256" key="7">
    <source>
        <dbReference type="ARBA" id="ARBA00022833"/>
    </source>
</evidence>
<dbReference type="SMART" id="SM01057">
    <property type="entry name" value="Carb_anhydrase"/>
    <property type="match status" value="1"/>
</dbReference>
<sequence>MKKAVLSVATASAIFGIAVAGGAGSWSYHGATGPEHWGDLKDEYIMCKIGKNQSPVDISRIAEADLEDIKFHYSPGATSLLNNGHTIKVSYEPGSYIVVDGIRFELKQFHFHAPSEHTVKGKSYPFEAHFVHADKDGNLAVIGVLFKEGKENPVIKKLWENLPSHTGEKVKLAHKINAYDLLPKRKKYYRYSGSLTTPPCSEGVRWLVMTTEMEMSKEQIEKFRKLMGGDTNRPVQPVNARMILIKD</sequence>
<dbReference type="RefSeq" id="WP_096999253.1">
    <property type="nucleotide sequence ID" value="NZ_OBEI01000001.1"/>
</dbReference>
<dbReference type="Gene3D" id="3.10.200.10">
    <property type="entry name" value="Alpha carbonic anhydrase"/>
    <property type="match status" value="1"/>
</dbReference>
<dbReference type="Proteomes" id="UP000219036">
    <property type="component" value="Unassembled WGS sequence"/>
</dbReference>
<comment type="function">
    <text evidence="2 10">Reversible hydration of carbon dioxide.</text>
</comment>
<feature type="chain" id="PRO_5025090306" description="Carbonic anhydrase" evidence="10">
    <location>
        <begin position="21"/>
        <end position="247"/>
    </location>
</feature>
<dbReference type="Pfam" id="PF00194">
    <property type="entry name" value="Carb_anhydrase"/>
    <property type="match status" value="1"/>
</dbReference>
<dbReference type="AlphaFoldDB" id="A0A285MYK2"/>
<feature type="signal peptide" evidence="10">
    <location>
        <begin position="1"/>
        <end position="20"/>
    </location>
</feature>
<evidence type="ECO:0000256" key="9">
    <source>
        <dbReference type="ARBA" id="ARBA00048348"/>
    </source>
</evidence>
<evidence type="ECO:0000313" key="12">
    <source>
        <dbReference type="EMBL" id="SNZ02178.1"/>
    </source>
</evidence>
<keyword evidence="8 10" id="KW-0456">Lyase</keyword>
<keyword evidence="6 10" id="KW-0479">Metal-binding</keyword>
<dbReference type="InterPro" id="IPR001148">
    <property type="entry name" value="CA_dom"/>
</dbReference>
<dbReference type="InterPro" id="IPR041891">
    <property type="entry name" value="Alpha_CA_prokaryot-like"/>
</dbReference>
<comment type="similarity">
    <text evidence="3 10">Belongs to the alpha-carbonic anhydrase family.</text>
</comment>
<dbReference type="PANTHER" id="PTHR18952">
    <property type="entry name" value="CARBONIC ANHYDRASE"/>
    <property type="match status" value="1"/>
</dbReference>
<name>A0A285MYK2_9AQUI</name>
<evidence type="ECO:0000256" key="2">
    <source>
        <dbReference type="ARBA" id="ARBA00002904"/>
    </source>
</evidence>
<proteinExistence type="inferred from homology"/>
<dbReference type="PROSITE" id="PS51144">
    <property type="entry name" value="ALPHA_CA_2"/>
    <property type="match status" value="1"/>
</dbReference>
<comment type="cofactor">
    <cofactor evidence="1 10">
        <name>Zn(2+)</name>
        <dbReference type="ChEBI" id="CHEBI:29105"/>
    </cofactor>
</comment>
<accession>A0A285MYK2</accession>
<protein>
    <recommendedName>
        <fullName evidence="5 10">Carbonic anhydrase</fullName>
        <ecNumber evidence="4 10">4.2.1.1</ecNumber>
    </recommendedName>
</protein>
<evidence type="ECO:0000256" key="3">
    <source>
        <dbReference type="ARBA" id="ARBA00010718"/>
    </source>
</evidence>
<evidence type="ECO:0000256" key="10">
    <source>
        <dbReference type="RuleBase" id="RU367011"/>
    </source>
</evidence>
<comment type="catalytic activity">
    <reaction evidence="9 10">
        <text>hydrogencarbonate + H(+) = CO2 + H2O</text>
        <dbReference type="Rhea" id="RHEA:10748"/>
        <dbReference type="ChEBI" id="CHEBI:15377"/>
        <dbReference type="ChEBI" id="CHEBI:15378"/>
        <dbReference type="ChEBI" id="CHEBI:16526"/>
        <dbReference type="ChEBI" id="CHEBI:17544"/>
        <dbReference type="EC" id="4.2.1.1"/>
    </reaction>
</comment>
<organism evidence="12 13">
    <name type="scientific">Persephonella hydrogeniphila</name>
    <dbReference type="NCBI Taxonomy" id="198703"/>
    <lineage>
        <taxon>Bacteria</taxon>
        <taxon>Pseudomonadati</taxon>
        <taxon>Aquificota</taxon>
        <taxon>Aquificia</taxon>
        <taxon>Aquificales</taxon>
        <taxon>Hydrogenothermaceae</taxon>
        <taxon>Persephonella</taxon>
    </lineage>
</organism>
<evidence type="ECO:0000256" key="8">
    <source>
        <dbReference type="ARBA" id="ARBA00023239"/>
    </source>
</evidence>
<dbReference type="OrthoDB" id="5327615at2"/>
<evidence type="ECO:0000256" key="4">
    <source>
        <dbReference type="ARBA" id="ARBA00012925"/>
    </source>
</evidence>
<reference evidence="13" key="1">
    <citation type="submission" date="2017-09" db="EMBL/GenBank/DDBJ databases">
        <authorList>
            <person name="Varghese N."/>
            <person name="Submissions S."/>
        </authorList>
    </citation>
    <scope>NUCLEOTIDE SEQUENCE [LARGE SCALE GENOMIC DNA]</scope>
    <source>
        <strain evidence="13">DSM 15103</strain>
    </source>
</reference>
<dbReference type="GO" id="GO:0004089">
    <property type="term" value="F:carbonate dehydratase activity"/>
    <property type="evidence" value="ECO:0007669"/>
    <property type="project" value="UniProtKB-UniRule"/>
</dbReference>
<dbReference type="GO" id="GO:0008270">
    <property type="term" value="F:zinc ion binding"/>
    <property type="evidence" value="ECO:0007669"/>
    <property type="project" value="UniProtKB-UniRule"/>
</dbReference>
<keyword evidence="10" id="KW-0732">Signal</keyword>
<evidence type="ECO:0000259" key="11">
    <source>
        <dbReference type="PROSITE" id="PS51144"/>
    </source>
</evidence>
<dbReference type="InterPro" id="IPR018338">
    <property type="entry name" value="Carbonic_anhydrase_a-class_CS"/>
</dbReference>
<dbReference type="CDD" id="cd03124">
    <property type="entry name" value="alpha_CA_prokaryotic_like"/>
    <property type="match status" value="1"/>
</dbReference>
<dbReference type="PROSITE" id="PS00162">
    <property type="entry name" value="ALPHA_CA_1"/>
    <property type="match status" value="1"/>
</dbReference>
<feature type="domain" description="Alpha-carbonic anhydrase" evidence="11">
    <location>
        <begin position="24"/>
        <end position="247"/>
    </location>
</feature>
<evidence type="ECO:0000313" key="13">
    <source>
        <dbReference type="Proteomes" id="UP000219036"/>
    </source>
</evidence>
<dbReference type="EC" id="4.2.1.1" evidence="4 10"/>
<keyword evidence="7 10" id="KW-0862">Zinc</keyword>
<dbReference type="InterPro" id="IPR036398">
    <property type="entry name" value="CA_dom_sf"/>
</dbReference>
<evidence type="ECO:0000256" key="5">
    <source>
        <dbReference type="ARBA" id="ARBA00014628"/>
    </source>
</evidence>